<evidence type="ECO:0000313" key="3">
    <source>
        <dbReference type="Proteomes" id="UP000745764"/>
    </source>
</evidence>
<dbReference type="OrthoDB" id="2399539at2759"/>
<name>A0A9N8KJF7_9PEZI</name>
<feature type="non-terminal residue" evidence="2">
    <location>
        <position position="1"/>
    </location>
</feature>
<dbReference type="PANTHER" id="PTHR47572">
    <property type="entry name" value="LIPOPROTEIN-RELATED"/>
    <property type="match status" value="1"/>
</dbReference>
<dbReference type="InterPro" id="IPR013658">
    <property type="entry name" value="SGL"/>
</dbReference>
<organism evidence="2 3">
    <name type="scientific">Aureobasidium uvarum</name>
    <dbReference type="NCBI Taxonomy" id="2773716"/>
    <lineage>
        <taxon>Eukaryota</taxon>
        <taxon>Fungi</taxon>
        <taxon>Dikarya</taxon>
        <taxon>Ascomycota</taxon>
        <taxon>Pezizomycotina</taxon>
        <taxon>Dothideomycetes</taxon>
        <taxon>Dothideomycetidae</taxon>
        <taxon>Dothideales</taxon>
        <taxon>Saccotheciaceae</taxon>
        <taxon>Aureobasidium</taxon>
    </lineage>
</organism>
<keyword evidence="3" id="KW-1185">Reference proteome</keyword>
<feature type="domain" description="SMP-30/Gluconolactonase/LRE-like region" evidence="1">
    <location>
        <begin position="102"/>
        <end position="233"/>
    </location>
</feature>
<dbReference type="EMBL" id="CAINUL010000005">
    <property type="protein sequence ID" value="CAD0109482.1"/>
    <property type="molecule type" value="Genomic_DNA"/>
</dbReference>
<proteinExistence type="predicted"/>
<dbReference type="PANTHER" id="PTHR47572:SF5">
    <property type="entry name" value="BLR2277 PROTEIN"/>
    <property type="match status" value="1"/>
</dbReference>
<dbReference type="InterPro" id="IPR011042">
    <property type="entry name" value="6-blade_b-propeller_TolB-like"/>
</dbReference>
<reference evidence="2" key="1">
    <citation type="submission" date="2020-06" db="EMBL/GenBank/DDBJ databases">
        <authorList>
            <person name="Onetto C."/>
        </authorList>
    </citation>
    <scope>NUCLEOTIDE SEQUENCE</scope>
</reference>
<dbReference type="Pfam" id="PF08450">
    <property type="entry name" value="SGL"/>
    <property type="match status" value="1"/>
</dbReference>
<gene>
    <name evidence="2" type="ORF">AWRI4620_LOCUS3737</name>
</gene>
<dbReference type="InterPro" id="IPR051262">
    <property type="entry name" value="SMP-30/CGR1_Lactonase"/>
</dbReference>
<dbReference type="SUPFAM" id="SSF63829">
    <property type="entry name" value="Calcium-dependent phosphotriesterase"/>
    <property type="match status" value="1"/>
</dbReference>
<sequence>MNFYPVPPIINAQVLTRIPDDLRCQDESDWRGGFAGAFQNIFLEGPTCDEEGHLYVTDIPYGRILRIDKLSKQATVCVQYDGEPNGMARRQDGKFIVADYKKGVNDVIVDSKGNVYFTDQGQTGMTDQSGRVYRLGNDGRLDKLVDNGISPNGLALSLDERFLYVAMTRSNEVWRLPLHSDGSTSKAGVFFRSFGNAGPDGVVLDEEGNVLICHPSLGSVFVVDKHGVPKARIVSGSAGINLTN</sequence>
<dbReference type="Gene3D" id="2.120.10.30">
    <property type="entry name" value="TolB, C-terminal domain"/>
    <property type="match status" value="1"/>
</dbReference>
<evidence type="ECO:0000259" key="1">
    <source>
        <dbReference type="Pfam" id="PF08450"/>
    </source>
</evidence>
<comment type="caution">
    <text evidence="2">The sequence shown here is derived from an EMBL/GenBank/DDBJ whole genome shotgun (WGS) entry which is preliminary data.</text>
</comment>
<dbReference type="AlphaFoldDB" id="A0A9N8KJF7"/>
<accession>A0A9N8KJF7</accession>
<protein>
    <recommendedName>
        <fullName evidence="1">SMP-30/Gluconolactonase/LRE-like region domain-containing protein</fullName>
    </recommendedName>
</protein>
<evidence type="ECO:0000313" key="2">
    <source>
        <dbReference type="EMBL" id="CAD0109482.1"/>
    </source>
</evidence>
<dbReference type="Proteomes" id="UP000745764">
    <property type="component" value="Unassembled WGS sequence"/>
</dbReference>